<keyword evidence="3" id="KW-1185">Reference proteome</keyword>
<evidence type="ECO:0000256" key="1">
    <source>
        <dbReference type="SAM" id="Phobius"/>
    </source>
</evidence>
<feature type="transmembrane region" description="Helical" evidence="1">
    <location>
        <begin position="43"/>
        <end position="62"/>
    </location>
</feature>
<sequence>MTLKTITTTEKRINQTINLSIISFTLIWTLLFILNLFGDKVDASIFVFLMLLSAPLLLFGTATSMAKYFIKKTTIEVNPNDIKYLFINISEKDFIEKGLDKISSQGNWVVMNEAKYEIKSEDVSYVVEMMNEDENKIQRVVEKVNVLNESPKDLFKSCMWILWGAS</sequence>
<dbReference type="RefSeq" id="WP_103790794.1">
    <property type="nucleotide sequence ID" value="NZ_PQVF01000027.1"/>
</dbReference>
<name>A0A2S4ZWA5_9SPHI</name>
<proteinExistence type="predicted"/>
<feature type="transmembrane region" description="Helical" evidence="1">
    <location>
        <begin position="16"/>
        <end position="37"/>
    </location>
</feature>
<gene>
    <name evidence="2" type="ORF">C3K47_19255</name>
</gene>
<comment type="caution">
    <text evidence="2">The sequence shown here is derived from an EMBL/GenBank/DDBJ whole genome shotgun (WGS) entry which is preliminary data.</text>
</comment>
<dbReference type="EMBL" id="PQVF01000027">
    <property type="protein sequence ID" value="POY34641.1"/>
    <property type="molecule type" value="Genomic_DNA"/>
</dbReference>
<keyword evidence="1" id="KW-0472">Membrane</keyword>
<dbReference type="AlphaFoldDB" id="A0A2S4ZWA5"/>
<dbReference type="Proteomes" id="UP000236893">
    <property type="component" value="Unassembled WGS sequence"/>
</dbReference>
<evidence type="ECO:0000313" key="3">
    <source>
        <dbReference type="Proteomes" id="UP000236893"/>
    </source>
</evidence>
<keyword evidence="1" id="KW-1133">Transmembrane helix</keyword>
<protein>
    <submittedName>
        <fullName evidence="2">Uncharacterized protein</fullName>
    </submittedName>
</protein>
<accession>A0A2S4ZWA5</accession>
<organism evidence="2 3">
    <name type="scientific">Solitalea longa</name>
    <dbReference type="NCBI Taxonomy" id="2079460"/>
    <lineage>
        <taxon>Bacteria</taxon>
        <taxon>Pseudomonadati</taxon>
        <taxon>Bacteroidota</taxon>
        <taxon>Sphingobacteriia</taxon>
        <taxon>Sphingobacteriales</taxon>
        <taxon>Sphingobacteriaceae</taxon>
        <taxon>Solitalea</taxon>
    </lineage>
</organism>
<evidence type="ECO:0000313" key="2">
    <source>
        <dbReference type="EMBL" id="POY34641.1"/>
    </source>
</evidence>
<keyword evidence="1" id="KW-0812">Transmembrane</keyword>
<reference evidence="2 3" key="1">
    <citation type="submission" date="2018-01" db="EMBL/GenBank/DDBJ databases">
        <authorList>
            <person name="Gaut B.S."/>
            <person name="Morton B.R."/>
            <person name="Clegg M.T."/>
            <person name="Duvall M.R."/>
        </authorList>
    </citation>
    <scope>NUCLEOTIDE SEQUENCE [LARGE SCALE GENOMIC DNA]</scope>
    <source>
        <strain evidence="2 3">HR-AV</strain>
    </source>
</reference>